<evidence type="ECO:0000313" key="3">
    <source>
        <dbReference type="Proteomes" id="UP000019229"/>
    </source>
</evidence>
<name>W5UT19_9BACT</name>
<dbReference type="RefSeq" id="WP_022935655.1">
    <property type="nucleotide sequence ID" value="NZ_CP007154.1"/>
</dbReference>
<proteinExistence type="predicted"/>
<evidence type="ECO:0000256" key="1">
    <source>
        <dbReference type="SAM" id="Phobius"/>
    </source>
</evidence>
<keyword evidence="3" id="KW-1185">Reference proteome</keyword>
<evidence type="ECO:0008006" key="4">
    <source>
        <dbReference type="Google" id="ProtNLM"/>
    </source>
</evidence>
<dbReference type="KEGG" id="mbc:MYB_01745"/>
<keyword evidence="1" id="KW-0472">Membrane</keyword>
<keyword evidence="1" id="KW-0812">Transmembrane</keyword>
<accession>W5UT19</accession>
<feature type="transmembrane region" description="Helical" evidence="1">
    <location>
        <begin position="47"/>
        <end position="67"/>
    </location>
</feature>
<evidence type="ECO:0000313" key="2">
    <source>
        <dbReference type="EMBL" id="AHH45359.1"/>
    </source>
</evidence>
<dbReference type="OrthoDB" id="4960523at2"/>
<reference evidence="2 3" key="1">
    <citation type="journal article" date="2014" name="Genome Announc.">
        <title>Complete Genome Sequence of Mycoplasma bovoculi Strain M165/69T (ATCC 29104).</title>
        <authorList>
            <person name="Calcutt M.J."/>
            <person name="Foecking M.F."/>
        </authorList>
    </citation>
    <scope>NUCLEOTIDE SEQUENCE [LARGE SCALE GENOMIC DNA]</scope>
    <source>
        <strain evidence="2">M165/69</strain>
    </source>
</reference>
<organism evidence="2 3">
    <name type="scientific">Mesomycoplasma bovoculi M165/69</name>
    <dbReference type="NCBI Taxonomy" id="743966"/>
    <lineage>
        <taxon>Bacteria</taxon>
        <taxon>Bacillati</taxon>
        <taxon>Mycoplasmatota</taxon>
        <taxon>Mycoplasmoidales</taxon>
        <taxon>Metamycoplasmataceae</taxon>
        <taxon>Mesomycoplasma</taxon>
    </lineage>
</organism>
<feature type="transmembrane region" description="Helical" evidence="1">
    <location>
        <begin position="73"/>
        <end position="97"/>
    </location>
</feature>
<keyword evidence="1" id="KW-1133">Transmembrane helix</keyword>
<gene>
    <name evidence="2" type="ORF">MYB_01745</name>
</gene>
<protein>
    <recommendedName>
        <fullName evidence="4">Galanin</fullName>
    </recommendedName>
</protein>
<dbReference type="Proteomes" id="UP000019229">
    <property type="component" value="Chromosome"/>
</dbReference>
<dbReference type="EMBL" id="CP007154">
    <property type="protein sequence ID" value="AHH45359.1"/>
    <property type="molecule type" value="Genomic_DNA"/>
</dbReference>
<dbReference type="PATRIC" id="fig|743966.3.peg.351"/>
<dbReference type="AlphaFoldDB" id="W5UT19"/>
<sequence length="376" mass="44353">MIQKVRDYTTKETFLENINEKLKPVVDAILDEIWKKNDFKTLRFRKILALSFTAFFILFLIISVFVITTFSTAALALSIIDIILLISAVVSGMFWLWKRRDIKYSIQRALNIHQLYKLAFSLLNANIQYINEDIDKDIYKLMYKDIYKDMYEDIEDIEDIDEDSFPYLSQSELSLHNLLIRRGYDFFKSHGSKKLVLHSKHNASFECATWIKEVVVQDKIVSTSYAYTTVIKIDTSQIRDPFDFFMSESSLFDFSNYAGMKKIKLENSNFNKEFNMRAYNELKTFQMLTPLAMENMVQRKMDSNGVDVKDLKILSTGNFLYIGFVTRKEEVFRDRFSFFLTLNKEVMSQRIVDQISQAVYNIYYPISIMQIPIYID</sequence>
<dbReference type="HOGENOM" id="CLU_062411_0_0_14"/>